<dbReference type="eggNOG" id="COG2738">
    <property type="taxonomic scope" value="Bacteria"/>
</dbReference>
<keyword evidence="3" id="KW-1185">Reference proteome</keyword>
<dbReference type="RefSeq" id="WP_013506346.1">
    <property type="nucleotide sequence ID" value="NC_014836.1"/>
</dbReference>
<feature type="transmembrane region" description="Helical" evidence="1">
    <location>
        <begin position="145"/>
        <end position="164"/>
    </location>
</feature>
<keyword evidence="1" id="KW-0472">Membrane</keyword>
<accession>E6W146</accession>
<dbReference type="HOGENOM" id="CLU_084406_0_0_0"/>
<evidence type="ECO:0000313" key="2">
    <source>
        <dbReference type="EMBL" id="ADU66466.1"/>
    </source>
</evidence>
<keyword evidence="1" id="KW-1133">Transmembrane helix</keyword>
<dbReference type="EMBL" id="CP002432">
    <property type="protein sequence ID" value="ADU66466.1"/>
    <property type="molecule type" value="Genomic_DNA"/>
</dbReference>
<sequence>MHFLLLIIILLIALALPQWWATRVIGRHSTTRDDIPGTGGELARHLLDIHRLEGVAVESTERGDHYDPEAKVVRLRGEVIHGRSLSAVAIAAHEVSHALQDASGHHLLRWRTTLVKFTANAGKFAMGGLLLSPGVLVMSPSLGRLLIVAAVLSMLLPTLVHLITLPLELHASFSVALPTLDRGGYLGSARDFADVRSILLACSLTYVAASAASLLNVWRWFALLRR</sequence>
<dbReference type="STRING" id="653733.Selin_1737"/>
<dbReference type="InParanoid" id="E6W146"/>
<evidence type="ECO:0000313" key="3">
    <source>
        <dbReference type="Proteomes" id="UP000002572"/>
    </source>
</evidence>
<dbReference type="AlphaFoldDB" id="E6W146"/>
<protein>
    <submittedName>
        <fullName evidence="2">Peptidase membrane zinc metallopeptidase</fullName>
    </submittedName>
</protein>
<keyword evidence="1" id="KW-0812">Transmembrane</keyword>
<dbReference type="Proteomes" id="UP000002572">
    <property type="component" value="Chromosome"/>
</dbReference>
<name>E6W146_DESIS</name>
<evidence type="ECO:0000256" key="1">
    <source>
        <dbReference type="SAM" id="Phobius"/>
    </source>
</evidence>
<dbReference type="PANTHER" id="PTHR36434">
    <property type="entry name" value="MEMBRANE PROTEASE YUGP-RELATED"/>
    <property type="match status" value="1"/>
</dbReference>
<feature type="transmembrane region" description="Helical" evidence="1">
    <location>
        <begin position="198"/>
        <end position="218"/>
    </location>
</feature>
<dbReference type="Pfam" id="PF04298">
    <property type="entry name" value="Zn_peptidase_2"/>
    <property type="match status" value="1"/>
</dbReference>
<organism evidence="2 3">
    <name type="scientific">Desulfurispirillum indicum (strain ATCC BAA-1389 / DSM 22839 / S5)</name>
    <dbReference type="NCBI Taxonomy" id="653733"/>
    <lineage>
        <taxon>Bacteria</taxon>
        <taxon>Pseudomonadati</taxon>
        <taxon>Chrysiogenota</taxon>
        <taxon>Chrysiogenia</taxon>
        <taxon>Chrysiogenales</taxon>
        <taxon>Chrysiogenaceae</taxon>
        <taxon>Desulfurispirillum</taxon>
    </lineage>
</organism>
<dbReference type="OrthoDB" id="9784298at2"/>
<proteinExistence type="predicted"/>
<dbReference type="InterPro" id="IPR007395">
    <property type="entry name" value="Zn_peptidase_2"/>
</dbReference>
<dbReference type="KEGG" id="din:Selin_1737"/>
<dbReference type="PANTHER" id="PTHR36434:SF1">
    <property type="entry name" value="MEMBRANE PROTEASE YUGP-RELATED"/>
    <property type="match status" value="1"/>
</dbReference>
<gene>
    <name evidence="2" type="ordered locus">Selin_1737</name>
</gene>
<reference evidence="2 3" key="1">
    <citation type="submission" date="2010-12" db="EMBL/GenBank/DDBJ databases">
        <title>Complete sequence of Desulfurispirillum indicum S5.</title>
        <authorList>
            <consortium name="US DOE Joint Genome Institute"/>
            <person name="Lucas S."/>
            <person name="Copeland A."/>
            <person name="Lapidus A."/>
            <person name="Cheng J.-F."/>
            <person name="Goodwin L."/>
            <person name="Pitluck S."/>
            <person name="Chertkov O."/>
            <person name="Held B."/>
            <person name="Detter J.C."/>
            <person name="Han C."/>
            <person name="Tapia R."/>
            <person name="Land M."/>
            <person name="Hauser L."/>
            <person name="Kyrpides N."/>
            <person name="Ivanova N."/>
            <person name="Mikhailova N."/>
            <person name="Haggblom M."/>
            <person name="Rauschenbach I."/>
            <person name="Bini E."/>
            <person name="Woyke T."/>
        </authorList>
    </citation>
    <scope>NUCLEOTIDE SEQUENCE [LARGE SCALE GENOMIC DNA]</scope>
    <source>
        <strain evidence="3">ATCC BAA-1389 / DSM 22839 / S5</strain>
    </source>
</reference>